<accession>A0ABW5ZWV0</accession>
<dbReference type="Pfam" id="PF03372">
    <property type="entry name" value="Exo_endo_phos"/>
    <property type="match status" value="1"/>
</dbReference>
<comment type="caution">
    <text evidence="3">The sequence shown here is derived from an EMBL/GenBank/DDBJ whole genome shotgun (WGS) entry which is preliminary data.</text>
</comment>
<keyword evidence="3" id="KW-0255">Endonuclease</keyword>
<reference evidence="4" key="1">
    <citation type="journal article" date="2019" name="Int. J. Syst. Evol. Microbiol.">
        <title>The Global Catalogue of Microorganisms (GCM) 10K type strain sequencing project: providing services to taxonomists for standard genome sequencing and annotation.</title>
        <authorList>
            <consortium name="The Broad Institute Genomics Platform"/>
            <consortium name="The Broad Institute Genome Sequencing Center for Infectious Disease"/>
            <person name="Wu L."/>
            <person name="Ma J."/>
        </authorList>
    </citation>
    <scope>NUCLEOTIDE SEQUENCE [LARGE SCALE GENOMIC DNA]</scope>
    <source>
        <strain evidence="4">KCTC 32514</strain>
    </source>
</reference>
<gene>
    <name evidence="3" type="ORF">ACFS29_14745</name>
</gene>
<feature type="domain" description="Endonuclease/exonuclease/phosphatase" evidence="2">
    <location>
        <begin position="42"/>
        <end position="284"/>
    </location>
</feature>
<dbReference type="Gene3D" id="3.60.10.10">
    <property type="entry name" value="Endonuclease/exonuclease/phosphatase"/>
    <property type="match status" value="1"/>
</dbReference>
<keyword evidence="3" id="KW-0378">Hydrolase</keyword>
<dbReference type="SUPFAM" id="SSF56219">
    <property type="entry name" value="DNase I-like"/>
    <property type="match status" value="1"/>
</dbReference>
<dbReference type="CDD" id="cd09083">
    <property type="entry name" value="EEP-1"/>
    <property type="match status" value="1"/>
</dbReference>
<feature type="signal peptide" evidence="1">
    <location>
        <begin position="1"/>
        <end position="25"/>
    </location>
</feature>
<protein>
    <submittedName>
        <fullName evidence="3">Endonuclease/exonuclease/phosphatase family protein</fullName>
    </submittedName>
</protein>
<evidence type="ECO:0000313" key="4">
    <source>
        <dbReference type="Proteomes" id="UP001597548"/>
    </source>
</evidence>
<sequence length="294" mass="33441">MKWNTLLIGLLILNFVSCDTNTKLATENDTMQNTAPKHLKVMTYNMRLDVASDGENAWPNRKDFFSSQVLFLEPDILGVQEARPNQIEDLNASLTNYKYIGIGRDGEKKGEYSAIYYNSKKIKVEQENTFWLSQTPNELSKGWDAAYPRICTYGLFTLLENNEKIWVFNTHLDHIGAEAQKEGIKLILKKIKSINTENLPVIVMGDFNVEPNSEVISSTKTAMNDSRDLAKVKFGSNGTFNGFNYDEPASRRIDYILLSKSSNLKVNKYAVFSSAIDAKFPSDHFPVFIELEYK</sequence>
<evidence type="ECO:0000259" key="2">
    <source>
        <dbReference type="Pfam" id="PF03372"/>
    </source>
</evidence>
<dbReference type="InterPro" id="IPR005135">
    <property type="entry name" value="Endo/exonuclease/phosphatase"/>
</dbReference>
<proteinExistence type="predicted"/>
<feature type="chain" id="PRO_5047266844" evidence="1">
    <location>
        <begin position="26"/>
        <end position="294"/>
    </location>
</feature>
<dbReference type="GO" id="GO:0004519">
    <property type="term" value="F:endonuclease activity"/>
    <property type="evidence" value="ECO:0007669"/>
    <property type="project" value="UniProtKB-KW"/>
</dbReference>
<keyword evidence="3" id="KW-0540">Nuclease</keyword>
<keyword evidence="1" id="KW-0732">Signal</keyword>
<dbReference type="InterPro" id="IPR036691">
    <property type="entry name" value="Endo/exonu/phosph_ase_sf"/>
</dbReference>
<dbReference type="RefSeq" id="WP_194506235.1">
    <property type="nucleotide sequence ID" value="NZ_JADILU010000001.1"/>
</dbReference>
<dbReference type="PANTHER" id="PTHR12121">
    <property type="entry name" value="CARBON CATABOLITE REPRESSOR PROTEIN 4"/>
    <property type="match status" value="1"/>
</dbReference>
<evidence type="ECO:0000313" key="3">
    <source>
        <dbReference type="EMBL" id="MFD2916910.1"/>
    </source>
</evidence>
<organism evidence="3 4">
    <name type="scientific">Psychroserpens luteus</name>
    <dbReference type="NCBI Taxonomy" id="1434066"/>
    <lineage>
        <taxon>Bacteria</taxon>
        <taxon>Pseudomonadati</taxon>
        <taxon>Bacteroidota</taxon>
        <taxon>Flavobacteriia</taxon>
        <taxon>Flavobacteriales</taxon>
        <taxon>Flavobacteriaceae</taxon>
        <taxon>Psychroserpens</taxon>
    </lineage>
</organism>
<dbReference type="InterPro" id="IPR050410">
    <property type="entry name" value="CCR4/nocturin_mRNA_transcr"/>
</dbReference>
<keyword evidence="4" id="KW-1185">Reference proteome</keyword>
<dbReference type="Proteomes" id="UP001597548">
    <property type="component" value="Unassembled WGS sequence"/>
</dbReference>
<dbReference type="EMBL" id="JBHUOS010000010">
    <property type="protein sequence ID" value="MFD2916910.1"/>
    <property type="molecule type" value="Genomic_DNA"/>
</dbReference>
<dbReference type="PANTHER" id="PTHR12121:SF36">
    <property type="entry name" value="ENDONUCLEASE_EXONUCLEASE_PHOSPHATASE DOMAIN-CONTAINING PROTEIN"/>
    <property type="match status" value="1"/>
</dbReference>
<name>A0ABW5ZWV0_9FLAO</name>
<evidence type="ECO:0000256" key="1">
    <source>
        <dbReference type="SAM" id="SignalP"/>
    </source>
</evidence>